<dbReference type="InterPro" id="IPR023828">
    <property type="entry name" value="Peptidase_S8_Ser-AS"/>
</dbReference>
<dbReference type="SUPFAM" id="SSF49785">
    <property type="entry name" value="Galactose-binding domain-like"/>
    <property type="match status" value="1"/>
</dbReference>
<dbReference type="InterPro" id="IPR051048">
    <property type="entry name" value="Peptidase_S8/S53_subtilisin"/>
</dbReference>
<dbReference type="InterPro" id="IPR008979">
    <property type="entry name" value="Galactose-bd-like_sf"/>
</dbReference>
<gene>
    <name evidence="8" type="ORF">HKT18_07275</name>
</gene>
<evidence type="ECO:0000256" key="2">
    <source>
        <dbReference type="ARBA" id="ARBA00022729"/>
    </source>
</evidence>
<evidence type="ECO:0000256" key="1">
    <source>
        <dbReference type="ARBA" id="ARBA00022670"/>
    </source>
</evidence>
<feature type="domain" description="Peptidase S8/S53" evidence="6">
    <location>
        <begin position="150"/>
        <end position="397"/>
    </location>
</feature>
<name>A0A7Y3R8R6_9FLAO</name>
<dbReference type="CDD" id="cd04842">
    <property type="entry name" value="Peptidases_S8_Kp43_protease"/>
    <property type="match status" value="1"/>
</dbReference>
<dbReference type="PANTHER" id="PTHR43399:SF5">
    <property type="entry name" value="PEPTIDASE S8 FAMILY WITH PROTEASE-ASSOCIATED DOMAIN"/>
    <property type="match status" value="1"/>
</dbReference>
<dbReference type="PANTHER" id="PTHR43399">
    <property type="entry name" value="SUBTILISIN-RELATED"/>
    <property type="match status" value="1"/>
</dbReference>
<feature type="active site" description="Charge relay system" evidence="5">
    <location>
        <position position="155"/>
    </location>
</feature>
<accession>A0A7Y3R8R6</accession>
<dbReference type="InterPro" id="IPR036852">
    <property type="entry name" value="Peptidase_S8/S53_dom_sf"/>
</dbReference>
<evidence type="ECO:0000259" key="6">
    <source>
        <dbReference type="Pfam" id="PF00082"/>
    </source>
</evidence>
<protein>
    <submittedName>
        <fullName evidence="8">S8 family serine peptidase</fullName>
    </submittedName>
</protein>
<evidence type="ECO:0000313" key="9">
    <source>
        <dbReference type="Proteomes" id="UP000536509"/>
    </source>
</evidence>
<dbReference type="Pfam" id="PF00082">
    <property type="entry name" value="Peptidase_S8"/>
    <property type="match status" value="1"/>
</dbReference>
<organism evidence="8 9">
    <name type="scientific">Flavobacterium rivulicola</name>
    <dbReference type="NCBI Taxonomy" id="2732161"/>
    <lineage>
        <taxon>Bacteria</taxon>
        <taxon>Pseudomonadati</taxon>
        <taxon>Bacteroidota</taxon>
        <taxon>Flavobacteriia</taxon>
        <taxon>Flavobacteriales</taxon>
        <taxon>Flavobacteriaceae</taxon>
        <taxon>Flavobacterium</taxon>
    </lineage>
</organism>
<comment type="similarity">
    <text evidence="5">Belongs to the peptidase S8 family.</text>
</comment>
<feature type="active site" description="Charge relay system" evidence="5">
    <location>
        <position position="343"/>
    </location>
</feature>
<dbReference type="AlphaFoldDB" id="A0A7Y3R8R6"/>
<dbReference type="Proteomes" id="UP000536509">
    <property type="component" value="Unassembled WGS sequence"/>
</dbReference>
<evidence type="ECO:0000259" key="7">
    <source>
        <dbReference type="Pfam" id="PF18962"/>
    </source>
</evidence>
<dbReference type="Gene3D" id="2.60.120.380">
    <property type="match status" value="1"/>
</dbReference>
<comment type="caution">
    <text evidence="8">The sequence shown here is derived from an EMBL/GenBank/DDBJ whole genome shotgun (WGS) entry which is preliminary data.</text>
</comment>
<dbReference type="GO" id="GO:0004252">
    <property type="term" value="F:serine-type endopeptidase activity"/>
    <property type="evidence" value="ECO:0007669"/>
    <property type="project" value="UniProtKB-UniRule"/>
</dbReference>
<dbReference type="PROSITE" id="PS00138">
    <property type="entry name" value="SUBTILASE_SER"/>
    <property type="match status" value="1"/>
</dbReference>
<dbReference type="Pfam" id="PF18962">
    <property type="entry name" value="Por_Secre_tail"/>
    <property type="match status" value="1"/>
</dbReference>
<dbReference type="InterPro" id="IPR000209">
    <property type="entry name" value="Peptidase_S8/S53_dom"/>
</dbReference>
<dbReference type="InterPro" id="IPR026444">
    <property type="entry name" value="Secre_tail"/>
</dbReference>
<reference evidence="8 9" key="1">
    <citation type="submission" date="2020-05" db="EMBL/GenBank/DDBJ databases">
        <title>Draft genome of Flavobacterium sp. IMCC34852.</title>
        <authorList>
            <person name="Song J."/>
            <person name="Cho J.-C."/>
        </authorList>
    </citation>
    <scope>NUCLEOTIDE SEQUENCE [LARGE SCALE GENOMIC DNA]</scope>
    <source>
        <strain evidence="8 9">IMCC34852</strain>
    </source>
</reference>
<feature type="domain" description="Secretion system C-terminal sorting" evidence="7">
    <location>
        <begin position="562"/>
        <end position="632"/>
    </location>
</feature>
<dbReference type="GO" id="GO:0006508">
    <property type="term" value="P:proteolysis"/>
    <property type="evidence" value="ECO:0007669"/>
    <property type="project" value="UniProtKB-KW"/>
</dbReference>
<keyword evidence="1 5" id="KW-0645">Protease</keyword>
<proteinExistence type="inferred from homology"/>
<keyword evidence="9" id="KW-1185">Reference proteome</keyword>
<evidence type="ECO:0000256" key="3">
    <source>
        <dbReference type="ARBA" id="ARBA00022801"/>
    </source>
</evidence>
<keyword evidence="3 5" id="KW-0378">Hydrolase</keyword>
<dbReference type="PROSITE" id="PS51892">
    <property type="entry name" value="SUBTILASE"/>
    <property type="match status" value="1"/>
</dbReference>
<keyword evidence="4 5" id="KW-0720">Serine protease</keyword>
<sequence length="634" mass="69385">MKNIIKIAFLLMITFNISYSQSFSQRQDIIKQTDVATLNQLSQTFSYEYLQRKERIDSYLLSHPEAKRVLYIDGVKKEIYDVINNSEVIYYTTSNFNAARTARTDRMYSGGSLGLNIQGQGMYAYVWDGGSARNTHVEFPNSKVVSLDGSAFEDHATHVTGTIVAQGITANLRGLAFNASAFSFDWNNDYAEMADQAANGMLVSNHSYFIGASQTTPWNFGAYDSRARQLDQVTYAAPYYLAVTSAGNDRSDYNDPIIGPYLTEKFGYNLIRGMHNAKNVITVGAVNQVLTYSDPSSVVMSSFSSWGPTDDGRIKPEIVTKGVSVRSTVATSDTANSVMQGTSMASPGISGVSLLLQQYYESLFANYMRAATLKGLMMHTADEAGSYDGPDYEYGWGLVNAEAAATVILKHQQQNAVIYELELTNGQSYTLNVASSGTNPLMASISWADPAAAANTTNAIDPTTSYLVNDLDLRVSNGTETYFPWTLNPAVPYDGAVRNADNFRDNFEKVQVDNPNGVYTITVSHKGTLSNAPQKYSLIVSSLNDITLNNNQFAATENQIMVYPNPASNVLNFASQSLAGIQEISIREITGKEVFNRANSASVGAIDVSSLASGVYFVTFKSDNIVTTKKFIKE</sequence>
<dbReference type="EMBL" id="JABEVX010000003">
    <property type="protein sequence ID" value="NNT72013.1"/>
    <property type="molecule type" value="Genomic_DNA"/>
</dbReference>
<dbReference type="InterPro" id="IPR034058">
    <property type="entry name" value="TagA/B/C/D_pept_dom"/>
</dbReference>
<dbReference type="Gene3D" id="3.40.50.200">
    <property type="entry name" value="Peptidase S8/S53 domain"/>
    <property type="match status" value="1"/>
</dbReference>
<evidence type="ECO:0000256" key="4">
    <source>
        <dbReference type="ARBA" id="ARBA00022825"/>
    </source>
</evidence>
<evidence type="ECO:0000313" key="8">
    <source>
        <dbReference type="EMBL" id="NNT72013.1"/>
    </source>
</evidence>
<keyword evidence="2" id="KW-0732">Signal</keyword>
<dbReference type="NCBIfam" id="TIGR04183">
    <property type="entry name" value="Por_Secre_tail"/>
    <property type="match status" value="1"/>
</dbReference>
<dbReference type="SUPFAM" id="SSF52743">
    <property type="entry name" value="Subtilisin-like"/>
    <property type="match status" value="1"/>
</dbReference>
<feature type="active site" description="Charge relay system" evidence="5">
    <location>
        <position position="128"/>
    </location>
</feature>
<evidence type="ECO:0000256" key="5">
    <source>
        <dbReference type="PROSITE-ProRule" id="PRU01240"/>
    </source>
</evidence>
<dbReference type="RefSeq" id="WP_171222197.1">
    <property type="nucleotide sequence ID" value="NZ_CP121446.1"/>
</dbReference>